<evidence type="ECO:0000313" key="4">
    <source>
        <dbReference type="EMBL" id="SFQ58301.1"/>
    </source>
</evidence>
<dbReference type="PANTHER" id="PTHR21660:SF1">
    <property type="entry name" value="ACYL-COENZYME A THIOESTERASE 13"/>
    <property type="match status" value="1"/>
</dbReference>
<accession>A0A1I5ZPB8</accession>
<dbReference type="PANTHER" id="PTHR21660">
    <property type="entry name" value="THIOESTERASE SUPERFAMILY MEMBER-RELATED"/>
    <property type="match status" value="1"/>
</dbReference>
<dbReference type="Pfam" id="PF03061">
    <property type="entry name" value="4HBT"/>
    <property type="match status" value="1"/>
</dbReference>
<evidence type="ECO:0000256" key="1">
    <source>
        <dbReference type="ARBA" id="ARBA00008324"/>
    </source>
</evidence>
<keyword evidence="5" id="KW-1185">Reference proteome</keyword>
<evidence type="ECO:0000259" key="3">
    <source>
        <dbReference type="Pfam" id="PF03061"/>
    </source>
</evidence>
<keyword evidence="2" id="KW-0378">Hydrolase</keyword>
<dbReference type="OrthoDB" id="9813282at2"/>
<evidence type="ECO:0000313" key="5">
    <source>
        <dbReference type="Proteomes" id="UP000198727"/>
    </source>
</evidence>
<feature type="domain" description="Thioesterase" evidence="3">
    <location>
        <begin position="74"/>
        <end position="146"/>
    </location>
</feature>
<dbReference type="AlphaFoldDB" id="A0A1I5ZPB8"/>
<dbReference type="Gene3D" id="3.10.129.10">
    <property type="entry name" value="Hotdog Thioesterase"/>
    <property type="match status" value="1"/>
</dbReference>
<dbReference type="InterPro" id="IPR039298">
    <property type="entry name" value="ACOT13"/>
</dbReference>
<evidence type="ECO:0000256" key="2">
    <source>
        <dbReference type="ARBA" id="ARBA00022801"/>
    </source>
</evidence>
<dbReference type="SUPFAM" id="SSF54637">
    <property type="entry name" value="Thioesterase/thiol ester dehydrase-isomerase"/>
    <property type="match status" value="1"/>
</dbReference>
<dbReference type="Proteomes" id="UP000198727">
    <property type="component" value="Unassembled WGS sequence"/>
</dbReference>
<protein>
    <submittedName>
        <fullName evidence="4">Uncharacterized domain 1-containing protein</fullName>
    </submittedName>
</protein>
<name>A0A1I5ZPB8_9PSEU</name>
<dbReference type="CDD" id="cd03443">
    <property type="entry name" value="PaaI_thioesterase"/>
    <property type="match status" value="1"/>
</dbReference>
<gene>
    <name evidence="4" type="ORF">SAMN05421810_11019</name>
</gene>
<dbReference type="InterPro" id="IPR029069">
    <property type="entry name" value="HotDog_dom_sf"/>
</dbReference>
<organism evidence="4 5">
    <name type="scientific">Amycolatopsis arida</name>
    <dbReference type="NCBI Taxonomy" id="587909"/>
    <lineage>
        <taxon>Bacteria</taxon>
        <taxon>Bacillati</taxon>
        <taxon>Actinomycetota</taxon>
        <taxon>Actinomycetes</taxon>
        <taxon>Pseudonocardiales</taxon>
        <taxon>Pseudonocardiaceae</taxon>
        <taxon>Amycolatopsis</taxon>
    </lineage>
</organism>
<reference evidence="5" key="1">
    <citation type="submission" date="2016-10" db="EMBL/GenBank/DDBJ databases">
        <authorList>
            <person name="Varghese N."/>
            <person name="Submissions S."/>
        </authorList>
    </citation>
    <scope>NUCLEOTIDE SEQUENCE [LARGE SCALE GENOMIC DNA]</scope>
    <source>
        <strain evidence="5">CGMCC 4.5579</strain>
    </source>
</reference>
<dbReference type="RefSeq" id="WP_092534610.1">
    <property type="nucleotide sequence ID" value="NZ_FOWW01000010.1"/>
</dbReference>
<proteinExistence type="inferred from homology"/>
<sequence length="163" mass="17291">MRTTPDPEFLAAMAAARDELSGRETLAAMAEGRLPHPRGYHRIGLRLAAVRTGDVELAWTPTPEVRNVMGGVDGGYTAMVFDQACCTAAVSAGRRCDPMVTLSLSVDYLLPPSVGATYAVRAELLHAGRRRMVTVAEVRDPEGAVLARATASVVPDESFHAAG</sequence>
<comment type="similarity">
    <text evidence="1">Belongs to the thioesterase PaaI family.</text>
</comment>
<dbReference type="GO" id="GO:0047617">
    <property type="term" value="F:fatty acyl-CoA hydrolase activity"/>
    <property type="evidence" value="ECO:0007669"/>
    <property type="project" value="InterPro"/>
</dbReference>
<dbReference type="STRING" id="587909.SAMN05421810_11019"/>
<dbReference type="InterPro" id="IPR006683">
    <property type="entry name" value="Thioestr_dom"/>
</dbReference>
<dbReference type="EMBL" id="FOWW01000010">
    <property type="protein sequence ID" value="SFQ58301.1"/>
    <property type="molecule type" value="Genomic_DNA"/>
</dbReference>